<keyword evidence="5" id="KW-1133">Transmembrane helix</keyword>
<dbReference type="InterPro" id="IPR036055">
    <property type="entry name" value="LDL_receptor-like_sf"/>
</dbReference>
<dbReference type="PROSITE" id="PS01209">
    <property type="entry name" value="LDLRA_1"/>
    <property type="match status" value="1"/>
</dbReference>
<evidence type="ECO:0000256" key="8">
    <source>
        <dbReference type="PROSITE-ProRule" id="PRU00124"/>
    </source>
</evidence>
<feature type="disulfide bond" evidence="8">
    <location>
        <begin position="431"/>
        <end position="446"/>
    </location>
</feature>
<dbReference type="PANTHER" id="PTHR24270:SF62">
    <property type="entry name" value="LOW-DENSITY LIPOPROTEIN RECEPTOR-RELATED PROTEIN 2"/>
    <property type="match status" value="1"/>
</dbReference>
<feature type="domain" description="Ig-like" evidence="9">
    <location>
        <begin position="265"/>
        <end position="361"/>
    </location>
</feature>
<dbReference type="InterPro" id="IPR002172">
    <property type="entry name" value="LDrepeatLR_classA_rpt"/>
</dbReference>
<evidence type="ECO:0000313" key="11">
    <source>
        <dbReference type="Proteomes" id="UP001303046"/>
    </source>
</evidence>
<dbReference type="InterPro" id="IPR013783">
    <property type="entry name" value="Ig-like_fold"/>
</dbReference>
<dbReference type="PANTHER" id="PTHR24270">
    <property type="entry name" value="LOW-DENSITY LIPOPROTEIN RECEPTOR-RELATED"/>
    <property type="match status" value="1"/>
</dbReference>
<dbReference type="PRINTS" id="PR00261">
    <property type="entry name" value="LDLRECEPTOR"/>
</dbReference>
<evidence type="ECO:0000313" key="10">
    <source>
        <dbReference type="EMBL" id="KAK6737074.1"/>
    </source>
</evidence>
<feature type="disulfide bond" evidence="8">
    <location>
        <begin position="229"/>
        <end position="247"/>
    </location>
</feature>
<dbReference type="SMART" id="SM00192">
    <property type="entry name" value="LDLa"/>
    <property type="match status" value="3"/>
</dbReference>
<keyword evidence="6" id="KW-0472">Membrane</keyword>
<dbReference type="Gene3D" id="4.10.400.10">
    <property type="entry name" value="Low-density Lipoprotein Receptor"/>
    <property type="match status" value="3"/>
</dbReference>
<keyword evidence="4" id="KW-0677">Repeat</keyword>
<feature type="disulfide bond" evidence="8">
    <location>
        <begin position="222"/>
        <end position="234"/>
    </location>
</feature>
<dbReference type="InterPro" id="IPR003599">
    <property type="entry name" value="Ig_sub"/>
</dbReference>
<proteinExistence type="predicted"/>
<feature type="disulfide bond" evidence="8">
    <location>
        <begin position="391"/>
        <end position="406"/>
    </location>
</feature>
<gene>
    <name evidence="10" type="primary">Necator_chrII.g7441</name>
    <name evidence="10" type="ORF">RB195_019648</name>
</gene>
<protein>
    <recommendedName>
        <fullName evidence="9">Ig-like domain-containing protein</fullName>
    </recommendedName>
</protein>
<feature type="disulfide bond" evidence="8">
    <location>
        <begin position="379"/>
        <end position="397"/>
    </location>
</feature>
<dbReference type="Proteomes" id="UP001303046">
    <property type="component" value="Unassembled WGS sequence"/>
</dbReference>
<accession>A0ABR1CF51</accession>
<dbReference type="SUPFAM" id="SSF57424">
    <property type="entry name" value="LDL receptor-like module"/>
    <property type="match status" value="3"/>
</dbReference>
<dbReference type="SMART" id="SM00409">
    <property type="entry name" value="IG"/>
    <property type="match status" value="1"/>
</dbReference>
<keyword evidence="3" id="KW-0812">Transmembrane</keyword>
<evidence type="ECO:0000259" key="9">
    <source>
        <dbReference type="PROSITE" id="PS50835"/>
    </source>
</evidence>
<dbReference type="InterPro" id="IPR050685">
    <property type="entry name" value="LDLR"/>
</dbReference>
<evidence type="ECO:0000256" key="7">
    <source>
        <dbReference type="ARBA" id="ARBA00023157"/>
    </source>
</evidence>
<dbReference type="PROSITE" id="PS50068">
    <property type="entry name" value="LDLRA_2"/>
    <property type="match status" value="3"/>
</dbReference>
<comment type="caution">
    <text evidence="10">The sequence shown here is derived from an EMBL/GenBank/DDBJ whole genome shotgun (WGS) entry which is preliminary data.</text>
</comment>
<dbReference type="InterPro" id="IPR013098">
    <property type="entry name" value="Ig_I-set"/>
</dbReference>
<evidence type="ECO:0000256" key="1">
    <source>
        <dbReference type="ARBA" id="ARBA00004167"/>
    </source>
</evidence>
<name>A0ABR1CF51_NECAM</name>
<comment type="subcellular location">
    <subcellularLocation>
        <location evidence="2">Endomembrane system</location>
    </subcellularLocation>
    <subcellularLocation>
        <location evidence="1">Membrane</location>
        <topology evidence="1">Single-pass membrane protein</topology>
    </subcellularLocation>
</comment>
<evidence type="ECO:0000256" key="2">
    <source>
        <dbReference type="ARBA" id="ARBA00004308"/>
    </source>
</evidence>
<dbReference type="CDD" id="cd00112">
    <property type="entry name" value="LDLa"/>
    <property type="match status" value="3"/>
</dbReference>
<comment type="caution">
    <text evidence="8">Lacks conserved residue(s) required for the propagation of feature annotation.</text>
</comment>
<sequence length="541" mass="60234">MIGVFFRCVWLDTSLQMIITQEANRTTLFWRIIDLVPTPDDWPWVRVPFISLHNTPPLVFRHEKFQFKFPLVILAVLAQTECSLRGVASSAPAETVRGMLPSLYAALSLSIIYRITINFPELPYSELQNVGSRQFLRSSRDIASSVDKLLANLPGQHSTSVYQYRYHKDLGTLAYLEVHSDELSDRVKSRILSALKHGSIGLQRATANGFEFHVIRDANSNCSATEFQCLDGGCVDATLRCDGHKDCGDGSDESAKHAYCRSSTPLIYQTNRVVYVPSGGSALLSAVIDELPKNHQVLWSRKGKIIGEGSLSNSRDPRVNIYRATSEYFLRIDKVTADDAGEYTLTISGMGVDATFELRVSEDAVKPASVGCPKNERMCRSGHCLPVSQFCDRIVQCPDGDDEQNCTTIKCSSSEFRCESTNSCVPDVVRCDGWKDCHDGSDEANCTLSKHSHSHHHIHHHRKFSRLTVTCEDGTAPEYSLHGSSYCWSDSVCPTDTSCIQGLCCRAGRAVERMERRSSSQCLARFIEVAKIPSYESSLTE</sequence>
<dbReference type="Pfam" id="PF00057">
    <property type="entry name" value="Ldl_recept_a"/>
    <property type="match status" value="3"/>
</dbReference>
<organism evidence="10 11">
    <name type="scientific">Necator americanus</name>
    <name type="common">Human hookworm</name>
    <dbReference type="NCBI Taxonomy" id="51031"/>
    <lineage>
        <taxon>Eukaryota</taxon>
        <taxon>Metazoa</taxon>
        <taxon>Ecdysozoa</taxon>
        <taxon>Nematoda</taxon>
        <taxon>Chromadorea</taxon>
        <taxon>Rhabditida</taxon>
        <taxon>Rhabditina</taxon>
        <taxon>Rhabditomorpha</taxon>
        <taxon>Strongyloidea</taxon>
        <taxon>Ancylostomatidae</taxon>
        <taxon>Bunostominae</taxon>
        <taxon>Necator</taxon>
    </lineage>
</organism>
<dbReference type="SUPFAM" id="SSF48726">
    <property type="entry name" value="Immunoglobulin"/>
    <property type="match status" value="1"/>
</dbReference>
<dbReference type="InterPro" id="IPR007110">
    <property type="entry name" value="Ig-like_dom"/>
</dbReference>
<dbReference type="EMBL" id="JAVFWL010000002">
    <property type="protein sequence ID" value="KAK6737074.1"/>
    <property type="molecule type" value="Genomic_DNA"/>
</dbReference>
<evidence type="ECO:0000256" key="5">
    <source>
        <dbReference type="ARBA" id="ARBA00022989"/>
    </source>
</evidence>
<dbReference type="InterPro" id="IPR023415">
    <property type="entry name" value="LDLR_class-A_CS"/>
</dbReference>
<feature type="disulfide bond" evidence="8">
    <location>
        <begin position="372"/>
        <end position="384"/>
    </location>
</feature>
<dbReference type="Gene3D" id="2.60.40.10">
    <property type="entry name" value="Immunoglobulins"/>
    <property type="match status" value="1"/>
</dbReference>
<dbReference type="InterPro" id="IPR036179">
    <property type="entry name" value="Ig-like_dom_sf"/>
</dbReference>
<reference evidence="10 11" key="1">
    <citation type="submission" date="2023-08" db="EMBL/GenBank/DDBJ databases">
        <title>A Necator americanus chromosomal reference genome.</title>
        <authorList>
            <person name="Ilik V."/>
            <person name="Petrzelkova K.J."/>
            <person name="Pardy F."/>
            <person name="Fuh T."/>
            <person name="Niatou-Singa F.S."/>
            <person name="Gouil Q."/>
            <person name="Baker L."/>
            <person name="Ritchie M.E."/>
            <person name="Jex A.R."/>
            <person name="Gazzola D."/>
            <person name="Li H."/>
            <person name="Toshio Fujiwara R."/>
            <person name="Zhan B."/>
            <person name="Aroian R.V."/>
            <person name="Pafco B."/>
            <person name="Schwarz E.M."/>
        </authorList>
    </citation>
    <scope>NUCLEOTIDE SEQUENCE [LARGE SCALE GENOMIC DNA]</scope>
    <source>
        <strain evidence="10 11">Aroian</strain>
        <tissue evidence="10">Whole animal</tissue>
    </source>
</reference>
<evidence type="ECO:0000256" key="3">
    <source>
        <dbReference type="ARBA" id="ARBA00022692"/>
    </source>
</evidence>
<keyword evidence="11" id="KW-1185">Reference proteome</keyword>
<evidence type="ECO:0000256" key="6">
    <source>
        <dbReference type="ARBA" id="ARBA00023136"/>
    </source>
</evidence>
<dbReference type="Pfam" id="PF07679">
    <property type="entry name" value="I-set"/>
    <property type="match status" value="1"/>
</dbReference>
<dbReference type="PROSITE" id="PS50835">
    <property type="entry name" value="IG_LIKE"/>
    <property type="match status" value="1"/>
</dbReference>
<keyword evidence="7 8" id="KW-1015">Disulfide bond</keyword>
<evidence type="ECO:0000256" key="4">
    <source>
        <dbReference type="ARBA" id="ARBA00022737"/>
    </source>
</evidence>